<evidence type="ECO:0000313" key="1">
    <source>
        <dbReference type="EMBL" id="SVP92540.1"/>
    </source>
</evidence>
<sequence length="332" mass="39091">MIIFNILLMIDVDKFIIKSIKKAINNELKNHRNFNKTYGFLKPLTSNHNKSTLNPNINKPIKNPQYYKIINNYSYNNFNPKIINSSQSINNNLYFPCVTTDNVVLLDNIIYNDLENEKEHVDHTSKDVDIDFEFKLLEYEGYNDQYLNYITRLFKVLRLSSESNLLSELEIKVRNLYNNLDFVGLLHLSALLRSIYKSEKSLNYSDFLQNVLKYLNYDEIKSLYSFKRYDKVTARALFKPDSKLEEDVQYLLESISSITPNSVIASSTSNGEFSSGNSNRKYNIMNYDELDYDNYVKKENKTKDFVYHLTPESLSKLTNYSIIQVNYILYYI</sequence>
<accession>A0A3B0MYE7</accession>
<reference evidence="1" key="1">
    <citation type="submission" date="2018-07" db="EMBL/GenBank/DDBJ databases">
        <authorList>
            <person name="Quirk P.G."/>
            <person name="Krulwich T.A."/>
        </authorList>
    </citation>
    <scope>NUCLEOTIDE SEQUENCE</scope>
    <source>
        <strain evidence="1">Anand</strain>
    </source>
</reference>
<dbReference type="VEuPathDB" id="PiroplasmaDB:TA03285"/>
<gene>
    <name evidence="2" type="ORF">TAT_000233500</name>
    <name evidence="1" type="ORF">TAV_000233600</name>
</gene>
<dbReference type="EMBL" id="UIVS01000003">
    <property type="protein sequence ID" value="SVP92540.1"/>
    <property type="molecule type" value="Genomic_DNA"/>
</dbReference>
<proteinExistence type="predicted"/>
<dbReference type="AlphaFoldDB" id="A0A3B0MYE7"/>
<protein>
    <submittedName>
        <fullName evidence="1">Uncharacterized protein</fullName>
    </submittedName>
</protein>
<organism evidence="1">
    <name type="scientific">Theileria annulata</name>
    <dbReference type="NCBI Taxonomy" id="5874"/>
    <lineage>
        <taxon>Eukaryota</taxon>
        <taxon>Sar</taxon>
        <taxon>Alveolata</taxon>
        <taxon>Apicomplexa</taxon>
        <taxon>Aconoidasida</taxon>
        <taxon>Piroplasmida</taxon>
        <taxon>Theileriidae</taxon>
        <taxon>Theileria</taxon>
    </lineage>
</organism>
<name>A0A3B0MYE7_THEAN</name>
<evidence type="ECO:0000313" key="2">
    <source>
        <dbReference type="EMBL" id="SVP93344.1"/>
    </source>
</evidence>
<dbReference type="EMBL" id="UIVT01000003">
    <property type="protein sequence ID" value="SVP93344.1"/>
    <property type="molecule type" value="Genomic_DNA"/>
</dbReference>